<gene>
    <name evidence="1" type="ORF">A2782_03515</name>
</gene>
<accession>A0A1G1V027</accession>
<protein>
    <submittedName>
        <fullName evidence="1">Uncharacterized protein</fullName>
    </submittedName>
</protein>
<dbReference type="Proteomes" id="UP000177967">
    <property type="component" value="Unassembled WGS sequence"/>
</dbReference>
<organism evidence="1 2">
    <name type="scientific">Candidatus Blackburnbacteria bacterium RIFCSPHIGHO2_01_FULL_43_15b</name>
    <dbReference type="NCBI Taxonomy" id="1797513"/>
    <lineage>
        <taxon>Bacteria</taxon>
        <taxon>Candidatus Blackburniibacteriota</taxon>
    </lineage>
</organism>
<name>A0A1G1V027_9BACT</name>
<dbReference type="AlphaFoldDB" id="A0A1G1V027"/>
<dbReference type="STRING" id="1797513.A2782_03515"/>
<comment type="caution">
    <text evidence="1">The sequence shown here is derived from an EMBL/GenBank/DDBJ whole genome shotgun (WGS) entry which is preliminary data.</text>
</comment>
<reference evidence="1 2" key="1">
    <citation type="journal article" date="2016" name="Nat. Commun.">
        <title>Thousands of microbial genomes shed light on interconnected biogeochemical processes in an aquifer system.</title>
        <authorList>
            <person name="Anantharaman K."/>
            <person name="Brown C.T."/>
            <person name="Hug L.A."/>
            <person name="Sharon I."/>
            <person name="Castelle C.J."/>
            <person name="Probst A.J."/>
            <person name="Thomas B.C."/>
            <person name="Singh A."/>
            <person name="Wilkins M.J."/>
            <person name="Karaoz U."/>
            <person name="Brodie E.L."/>
            <person name="Williams K.H."/>
            <person name="Hubbard S.S."/>
            <person name="Banfield J.F."/>
        </authorList>
    </citation>
    <scope>NUCLEOTIDE SEQUENCE [LARGE SCALE GENOMIC DNA]</scope>
</reference>
<sequence length="99" mass="10347">MQTFAKGVAYKKEDAMVVSDVVVVVPPTTQPAAAGQSGHLCPFCLRQVETSEAIRQQHHETCRSGILDASLLRCPTCGLVLAAIVEPDTAMGAAVAPNA</sequence>
<evidence type="ECO:0000313" key="2">
    <source>
        <dbReference type="Proteomes" id="UP000177967"/>
    </source>
</evidence>
<evidence type="ECO:0000313" key="1">
    <source>
        <dbReference type="EMBL" id="OGY08734.1"/>
    </source>
</evidence>
<dbReference type="EMBL" id="MHBW01000022">
    <property type="protein sequence ID" value="OGY08734.1"/>
    <property type="molecule type" value="Genomic_DNA"/>
</dbReference>
<proteinExistence type="predicted"/>